<name>A0ABU1JYM6_9PROT</name>
<dbReference type="PANTHER" id="PTHR38340">
    <property type="entry name" value="S-LAYER PROTEIN"/>
    <property type="match status" value="1"/>
</dbReference>
<dbReference type="RefSeq" id="WP_309800359.1">
    <property type="nucleotide sequence ID" value="NZ_JAVDPW010000012.1"/>
</dbReference>
<dbReference type="InterPro" id="IPR011049">
    <property type="entry name" value="Serralysin-like_metalloprot_C"/>
</dbReference>
<dbReference type="Proteomes" id="UP001262410">
    <property type="component" value="Unassembled WGS sequence"/>
</dbReference>
<keyword evidence="4" id="KW-1185">Reference proteome</keyword>
<dbReference type="SUPFAM" id="SSF51120">
    <property type="entry name" value="beta-Roll"/>
    <property type="match status" value="5"/>
</dbReference>
<reference evidence="3 4" key="1">
    <citation type="submission" date="2023-07" db="EMBL/GenBank/DDBJ databases">
        <title>Sorghum-associated microbial communities from plants grown in Nebraska, USA.</title>
        <authorList>
            <person name="Schachtman D."/>
        </authorList>
    </citation>
    <scope>NUCLEOTIDE SEQUENCE [LARGE SCALE GENOMIC DNA]</scope>
    <source>
        <strain evidence="3 4">584</strain>
    </source>
</reference>
<evidence type="ECO:0000313" key="4">
    <source>
        <dbReference type="Proteomes" id="UP001262410"/>
    </source>
</evidence>
<dbReference type="PANTHER" id="PTHR38340:SF1">
    <property type="entry name" value="S-LAYER PROTEIN"/>
    <property type="match status" value="1"/>
</dbReference>
<dbReference type="InterPro" id="IPR018511">
    <property type="entry name" value="Hemolysin-typ_Ca-bd_CS"/>
</dbReference>
<dbReference type="InterPro" id="IPR050557">
    <property type="entry name" value="RTX_toxin/Mannuronan_C5-epim"/>
</dbReference>
<comment type="subcellular location">
    <subcellularLocation>
        <location evidence="1">Secreted</location>
    </subcellularLocation>
</comment>
<dbReference type="PRINTS" id="PR00313">
    <property type="entry name" value="CABNDNGRPT"/>
</dbReference>
<dbReference type="PROSITE" id="PS00330">
    <property type="entry name" value="HEMOLYSIN_CALCIUM"/>
    <property type="match status" value="10"/>
</dbReference>
<keyword evidence="2" id="KW-0964">Secreted</keyword>
<gene>
    <name evidence="3" type="ORF">E9232_005959</name>
</gene>
<evidence type="ECO:0000256" key="1">
    <source>
        <dbReference type="ARBA" id="ARBA00004613"/>
    </source>
</evidence>
<evidence type="ECO:0000313" key="3">
    <source>
        <dbReference type="EMBL" id="MDR6293408.1"/>
    </source>
</evidence>
<dbReference type="EMBL" id="JAVDPW010000012">
    <property type="protein sequence ID" value="MDR6293408.1"/>
    <property type="molecule type" value="Genomic_DNA"/>
</dbReference>
<evidence type="ECO:0000256" key="2">
    <source>
        <dbReference type="ARBA" id="ARBA00022525"/>
    </source>
</evidence>
<protein>
    <submittedName>
        <fullName evidence="3">Ca2+-binding RTX toxin-like protein</fullName>
    </submittedName>
</protein>
<dbReference type="Gene3D" id="2.150.10.10">
    <property type="entry name" value="Serralysin-like metalloprotease, C-terminal"/>
    <property type="match status" value="5"/>
</dbReference>
<organism evidence="3 4">
    <name type="scientific">Inquilinus ginsengisoli</name>
    <dbReference type="NCBI Taxonomy" id="363840"/>
    <lineage>
        <taxon>Bacteria</taxon>
        <taxon>Pseudomonadati</taxon>
        <taxon>Pseudomonadota</taxon>
        <taxon>Alphaproteobacteria</taxon>
        <taxon>Rhodospirillales</taxon>
        <taxon>Rhodospirillaceae</taxon>
        <taxon>Inquilinus</taxon>
    </lineage>
</organism>
<proteinExistence type="predicted"/>
<accession>A0ABU1JYM6</accession>
<dbReference type="InterPro" id="IPR001343">
    <property type="entry name" value="Hemolysn_Ca-bd"/>
</dbReference>
<sequence>MAIVFSKSSDGGGLPDQINSTLESFDHAGASLVDYIGTAGDDVLAGDAGNNYLIGLGGNDHLSGNGGSDILSGGLGNDVLDGGDGLDAGDWSDSIVGVEIDLSTGICLGGTAAGDQLTSIEGAIGSNHDDQISGDGGGNFLEGGQGADSLFGQGNDDELFGDQGADHLYGGSGNDTLAGGEDADTLDGGDGFDIADYRYSEIRVYVDLEAEKYLGGDAVGDRLIGIEGVTGTDFNDWLASAVAGSRLEGGLGSDYLIGRVGADVLLGGKGADHLYGSSGNDMLEGGAGGDTLDGGGNVDTASYAGSGAGVRITLADGVCHFGDAEYDTLVSIENLVGSAFDDVMGGSAVDNRFDGGAGNDGLYGSSGNDVLNGGAGADVLNGGGNIDAASYGGSAAFVTVSLADGLGHHGDAEGDMLVLIENLVGSGHDDVLGGNAGANALSGAAGNDALTGGAGGDRLTGGAGNDRFIYLAIGDSTVAASTKDVIADFTVGDKIDLSAIDADGSAGNGNTAFHFSTATGPLTGQAGELRVVLIGAVQLVCADTNGDRQLDFAINVIAGHSLTAADFVL</sequence>
<comment type="caution">
    <text evidence="3">The sequence shown here is derived from an EMBL/GenBank/DDBJ whole genome shotgun (WGS) entry which is preliminary data.</text>
</comment>
<dbReference type="Pfam" id="PF00353">
    <property type="entry name" value="HemolysinCabind"/>
    <property type="match status" value="7"/>
</dbReference>